<gene>
    <name evidence="2" type="ORF">GQ43DRAFT_60955</name>
</gene>
<reference evidence="2" key="1">
    <citation type="journal article" date="2020" name="Stud. Mycol.">
        <title>101 Dothideomycetes genomes: a test case for predicting lifestyles and emergence of pathogens.</title>
        <authorList>
            <person name="Haridas S."/>
            <person name="Albert R."/>
            <person name="Binder M."/>
            <person name="Bloem J."/>
            <person name="Labutti K."/>
            <person name="Salamov A."/>
            <person name="Andreopoulos B."/>
            <person name="Baker S."/>
            <person name="Barry K."/>
            <person name="Bills G."/>
            <person name="Bluhm B."/>
            <person name="Cannon C."/>
            <person name="Castanera R."/>
            <person name="Culley D."/>
            <person name="Daum C."/>
            <person name="Ezra D."/>
            <person name="Gonzalez J."/>
            <person name="Henrissat B."/>
            <person name="Kuo A."/>
            <person name="Liang C."/>
            <person name="Lipzen A."/>
            <person name="Lutzoni F."/>
            <person name="Magnuson J."/>
            <person name="Mondo S."/>
            <person name="Nolan M."/>
            <person name="Ohm R."/>
            <person name="Pangilinan J."/>
            <person name="Park H.-J."/>
            <person name="Ramirez L."/>
            <person name="Alfaro M."/>
            <person name="Sun H."/>
            <person name="Tritt A."/>
            <person name="Yoshinaga Y."/>
            <person name="Zwiers L.-H."/>
            <person name="Turgeon B."/>
            <person name="Goodwin S."/>
            <person name="Spatafora J."/>
            <person name="Crous P."/>
            <person name="Grigoriev I."/>
        </authorList>
    </citation>
    <scope>NUCLEOTIDE SEQUENCE</scope>
    <source>
        <strain evidence="2">ATCC 74209</strain>
    </source>
</reference>
<accession>A0A9P4JJV2</accession>
<feature type="transmembrane region" description="Helical" evidence="1">
    <location>
        <begin position="39"/>
        <end position="59"/>
    </location>
</feature>
<organism evidence="2 3">
    <name type="scientific">Delitschia confertaspora ATCC 74209</name>
    <dbReference type="NCBI Taxonomy" id="1513339"/>
    <lineage>
        <taxon>Eukaryota</taxon>
        <taxon>Fungi</taxon>
        <taxon>Dikarya</taxon>
        <taxon>Ascomycota</taxon>
        <taxon>Pezizomycotina</taxon>
        <taxon>Dothideomycetes</taxon>
        <taxon>Pleosporomycetidae</taxon>
        <taxon>Pleosporales</taxon>
        <taxon>Delitschiaceae</taxon>
        <taxon>Delitschia</taxon>
    </lineage>
</organism>
<comment type="caution">
    <text evidence="2">The sequence shown here is derived from an EMBL/GenBank/DDBJ whole genome shotgun (WGS) entry which is preliminary data.</text>
</comment>
<dbReference type="EMBL" id="ML994006">
    <property type="protein sequence ID" value="KAF2200761.1"/>
    <property type="molecule type" value="Genomic_DNA"/>
</dbReference>
<name>A0A9P4JJV2_9PLEO</name>
<protein>
    <submittedName>
        <fullName evidence="2">Uncharacterized protein</fullName>
    </submittedName>
</protein>
<keyword evidence="1" id="KW-1133">Transmembrane helix</keyword>
<sequence>MVIWRDTLLITLHGLCGGILLRFPSAVNLFHCFIDINSPIGITILTLFVLHLCRLVSVIHTNNITPIFPSNPTQSLSCPLPHISKASYRTANLSIASLQRSAGRDMNSHLYNAQTTFEFLDFSLDNPPATSTEA</sequence>
<dbReference type="Proteomes" id="UP000799536">
    <property type="component" value="Unassembled WGS sequence"/>
</dbReference>
<evidence type="ECO:0000313" key="3">
    <source>
        <dbReference type="Proteomes" id="UP000799536"/>
    </source>
</evidence>
<proteinExistence type="predicted"/>
<keyword evidence="1" id="KW-0472">Membrane</keyword>
<dbReference type="AlphaFoldDB" id="A0A9P4JJV2"/>
<evidence type="ECO:0000256" key="1">
    <source>
        <dbReference type="SAM" id="Phobius"/>
    </source>
</evidence>
<keyword evidence="1" id="KW-0812">Transmembrane</keyword>
<evidence type="ECO:0000313" key="2">
    <source>
        <dbReference type="EMBL" id="KAF2200761.1"/>
    </source>
</evidence>
<keyword evidence="3" id="KW-1185">Reference proteome</keyword>